<keyword evidence="1" id="KW-0472">Membrane</keyword>
<evidence type="ECO:0000256" key="1">
    <source>
        <dbReference type="SAM" id="Phobius"/>
    </source>
</evidence>
<evidence type="ECO:0000313" key="3">
    <source>
        <dbReference type="Proteomes" id="UP000254191"/>
    </source>
</evidence>
<reference evidence="2 3" key="1">
    <citation type="submission" date="2018-06" db="EMBL/GenBank/DDBJ databases">
        <authorList>
            <consortium name="Pathogen Informatics"/>
            <person name="Doyle S."/>
        </authorList>
    </citation>
    <scope>NUCLEOTIDE SEQUENCE [LARGE SCALE GENOMIC DNA]</scope>
    <source>
        <strain evidence="2 3">NCTC11938</strain>
    </source>
</reference>
<dbReference type="AlphaFoldDB" id="A0A379FIN3"/>
<dbReference type="Proteomes" id="UP000254191">
    <property type="component" value="Unassembled WGS sequence"/>
</dbReference>
<keyword evidence="1" id="KW-1133">Transmembrane helix</keyword>
<proteinExistence type="predicted"/>
<sequence length="68" mass="7854">MKRILIAYISISLNKVQNIWIEEYINKFYGGEEIIMDKSTDDNVAYFVGILSGMMMILMELIVLIMSS</sequence>
<feature type="transmembrane region" description="Helical" evidence="1">
    <location>
        <begin position="44"/>
        <end position="66"/>
    </location>
</feature>
<name>A0A379FIN3_PROMI</name>
<keyword evidence="1" id="KW-0812">Transmembrane</keyword>
<accession>A0A379FIN3</accession>
<protein>
    <submittedName>
        <fullName evidence="2">Uncharacterized protein</fullName>
    </submittedName>
</protein>
<organism evidence="2 3">
    <name type="scientific">Proteus mirabilis</name>
    <dbReference type="NCBI Taxonomy" id="584"/>
    <lineage>
        <taxon>Bacteria</taxon>
        <taxon>Pseudomonadati</taxon>
        <taxon>Pseudomonadota</taxon>
        <taxon>Gammaproteobacteria</taxon>
        <taxon>Enterobacterales</taxon>
        <taxon>Morganellaceae</taxon>
        <taxon>Proteus</taxon>
    </lineage>
</organism>
<evidence type="ECO:0000313" key="2">
    <source>
        <dbReference type="EMBL" id="SUC20691.1"/>
    </source>
</evidence>
<gene>
    <name evidence="2" type="ORF">NCTC11938_01929</name>
</gene>
<dbReference type="EMBL" id="UGTS01000004">
    <property type="protein sequence ID" value="SUC20691.1"/>
    <property type="molecule type" value="Genomic_DNA"/>
</dbReference>